<dbReference type="EMBL" id="JANAVB010025595">
    <property type="protein sequence ID" value="KAJ6820531.1"/>
    <property type="molecule type" value="Genomic_DNA"/>
</dbReference>
<keyword evidence="2" id="KW-0217">Developmental protein</keyword>
<dbReference type="PROSITE" id="PS51059">
    <property type="entry name" value="PARP_CATALYTIC"/>
    <property type="match status" value="1"/>
</dbReference>
<comment type="caution">
    <text evidence="8">The sequence shown here is derived from an EMBL/GenBank/DDBJ whole genome shotgun (WGS) entry which is preliminary data.</text>
</comment>
<feature type="region of interest" description="Disordered" evidence="5">
    <location>
        <begin position="1"/>
        <end position="31"/>
    </location>
</feature>
<dbReference type="AlphaFoldDB" id="A0AAX6FX41"/>
<organism evidence="8 10">
    <name type="scientific">Iris pallida</name>
    <name type="common">Sweet iris</name>
    <dbReference type="NCBI Taxonomy" id="29817"/>
    <lineage>
        <taxon>Eukaryota</taxon>
        <taxon>Viridiplantae</taxon>
        <taxon>Streptophyta</taxon>
        <taxon>Embryophyta</taxon>
        <taxon>Tracheophyta</taxon>
        <taxon>Spermatophyta</taxon>
        <taxon>Magnoliopsida</taxon>
        <taxon>Liliopsida</taxon>
        <taxon>Asparagales</taxon>
        <taxon>Iridaceae</taxon>
        <taxon>Iridoideae</taxon>
        <taxon>Irideae</taxon>
        <taxon>Iris</taxon>
    </lineage>
</organism>
<evidence type="ECO:0000259" key="6">
    <source>
        <dbReference type="PROSITE" id="PS51059"/>
    </source>
</evidence>
<dbReference type="PANTHER" id="PTHR32263:SF19">
    <property type="entry name" value="OS03G0230300 PROTEIN"/>
    <property type="match status" value="1"/>
</dbReference>
<gene>
    <name evidence="9" type="ORF">M6B38_269335</name>
    <name evidence="8" type="ORF">M6B38_397420</name>
</gene>
<dbReference type="PROSITE" id="PS51879">
    <property type="entry name" value="RST"/>
    <property type="match status" value="1"/>
</dbReference>
<keyword evidence="3" id="KW-0346">Stress response</keyword>
<evidence type="ECO:0000313" key="8">
    <source>
        <dbReference type="EMBL" id="KAJ6820531.1"/>
    </source>
</evidence>
<dbReference type="EMBL" id="JANAVB010003566">
    <property type="protein sequence ID" value="KAJ6849461.1"/>
    <property type="molecule type" value="Genomic_DNA"/>
</dbReference>
<dbReference type="PANTHER" id="PTHR32263">
    <property type="entry name" value="INACTIVE POLY [ADP-RIBOSE] POLYMERASE SRO4-RELATED"/>
    <property type="match status" value="1"/>
</dbReference>
<evidence type="ECO:0000259" key="7">
    <source>
        <dbReference type="PROSITE" id="PS51879"/>
    </source>
</evidence>
<evidence type="ECO:0000313" key="10">
    <source>
        <dbReference type="Proteomes" id="UP001140949"/>
    </source>
</evidence>
<dbReference type="SUPFAM" id="SSF56399">
    <property type="entry name" value="ADP-ribosylation"/>
    <property type="match status" value="1"/>
</dbReference>
<dbReference type="InterPro" id="IPR012317">
    <property type="entry name" value="Poly(ADP-ribose)pol_cat_dom"/>
</dbReference>
<protein>
    <submittedName>
        <fullName evidence="8">Inactive poly [ADP-ribose] polymerase SRO3</fullName>
    </submittedName>
</protein>
<proteinExistence type="predicted"/>
<dbReference type="GO" id="GO:0005634">
    <property type="term" value="C:nucleus"/>
    <property type="evidence" value="ECO:0007669"/>
    <property type="project" value="UniProtKB-SubCell"/>
</dbReference>
<reference evidence="8" key="2">
    <citation type="submission" date="2023-04" db="EMBL/GenBank/DDBJ databases">
        <authorList>
            <person name="Bruccoleri R.E."/>
            <person name="Oakeley E.J."/>
            <person name="Faust A.-M."/>
            <person name="Dessus-Babus S."/>
            <person name="Altorfer M."/>
            <person name="Burckhardt D."/>
            <person name="Oertli M."/>
            <person name="Naumann U."/>
            <person name="Petersen F."/>
            <person name="Wong J."/>
        </authorList>
    </citation>
    <scope>NUCLEOTIDE SEQUENCE</scope>
    <source>
        <strain evidence="8">GSM-AAB239-AS_SAM_17_03QT</strain>
        <tissue evidence="8">Leaf</tissue>
    </source>
</reference>
<dbReference type="InterPro" id="IPR022003">
    <property type="entry name" value="RST"/>
</dbReference>
<keyword evidence="10" id="KW-1185">Reference proteome</keyword>
<dbReference type="GO" id="GO:0003950">
    <property type="term" value="F:NAD+ poly-ADP-ribosyltransferase activity"/>
    <property type="evidence" value="ECO:0007669"/>
    <property type="project" value="InterPro"/>
</dbReference>
<dbReference type="Pfam" id="PF12174">
    <property type="entry name" value="RST"/>
    <property type="match status" value="1"/>
</dbReference>
<evidence type="ECO:0000256" key="2">
    <source>
        <dbReference type="ARBA" id="ARBA00022473"/>
    </source>
</evidence>
<name>A0AAX6FX41_IRIPA</name>
<feature type="compositionally biased region" description="Low complexity" evidence="5">
    <location>
        <begin position="1"/>
        <end position="18"/>
    </location>
</feature>
<feature type="domain" description="PARP catalytic" evidence="6">
    <location>
        <begin position="17"/>
        <end position="249"/>
    </location>
</feature>
<dbReference type="InterPro" id="IPR044964">
    <property type="entry name" value="RCD1/SRO1-5"/>
</dbReference>
<keyword evidence="4" id="KW-0539">Nucleus</keyword>
<dbReference type="Gene3D" id="3.90.228.10">
    <property type="match status" value="1"/>
</dbReference>
<evidence type="ECO:0000256" key="5">
    <source>
        <dbReference type="SAM" id="MobiDB-lite"/>
    </source>
</evidence>
<evidence type="ECO:0000256" key="1">
    <source>
        <dbReference type="ARBA" id="ARBA00004123"/>
    </source>
</evidence>
<comment type="subcellular location">
    <subcellularLocation>
        <location evidence="1">Nucleus</location>
    </subcellularLocation>
</comment>
<evidence type="ECO:0000256" key="3">
    <source>
        <dbReference type="ARBA" id="ARBA00023016"/>
    </source>
</evidence>
<accession>A0AAX6FX41</accession>
<dbReference type="Proteomes" id="UP001140949">
    <property type="component" value="Unassembled WGS sequence"/>
</dbReference>
<evidence type="ECO:0000256" key="4">
    <source>
        <dbReference type="ARBA" id="ARBA00023242"/>
    </source>
</evidence>
<feature type="domain" description="RST" evidence="7">
    <location>
        <begin position="245"/>
        <end position="313"/>
    </location>
</feature>
<evidence type="ECO:0000313" key="9">
    <source>
        <dbReference type="EMBL" id="KAJ6849461.1"/>
    </source>
</evidence>
<reference evidence="8" key="1">
    <citation type="journal article" date="2023" name="GigaByte">
        <title>Genome assembly of the bearded iris, Iris pallida Lam.</title>
        <authorList>
            <person name="Bruccoleri R.E."/>
            <person name="Oakeley E.J."/>
            <person name="Faust A.M.E."/>
            <person name="Altorfer M."/>
            <person name="Dessus-Babus S."/>
            <person name="Burckhardt D."/>
            <person name="Oertli M."/>
            <person name="Naumann U."/>
            <person name="Petersen F."/>
            <person name="Wong J."/>
        </authorList>
    </citation>
    <scope>NUCLEOTIDE SEQUENCE</scope>
    <source>
        <strain evidence="8">GSM-AAB239-AS_SAM_17_03QT</strain>
    </source>
</reference>
<sequence>MEEVSLQSSSPSSSSSSTNDEEASSSSRFSGVEKLREGDRFYKVVEKLFLGGMRRRSSAVNNAAAVGVDVVTSVQRCSYSARSMESRSKLFKAVADMTGEARGDANVRFAWYGASAEGVAEAVEHGFGKANGGGLGTGAHGLGVHLSPPHSPYGSSLLCRTNADGERHMVLCRVVLGNSERVEAGSLQCHPSSEEFDSGVDDLDNPRWYIIWSTHMNTHILPEYVVTFKTFSQPQGTKRAASTVKRPIATWLSFPRLLGEIGRSLPASNVQALMTFYDQYKEGKLSKDTFIRYIRSTVGDKLLASTIRRIRGN</sequence>